<evidence type="ECO:0000256" key="3">
    <source>
        <dbReference type="ARBA" id="ARBA00022755"/>
    </source>
</evidence>
<accession>A0A1I7NCE8</accession>
<dbReference type="GO" id="GO:0005829">
    <property type="term" value="C:cytosol"/>
    <property type="evidence" value="ECO:0007669"/>
    <property type="project" value="TreeGrafter"/>
</dbReference>
<keyword evidence="9" id="KW-1185">Reference proteome</keyword>
<comment type="function">
    <text evidence="6">Catalyzes the transfer of a formyl group from 10-formyltetrahydrofolate to 5-phospho-ribosyl-glycinamide (GAR), producing 5-phospho-ribosyl-N-formylglycinamide (FGAR) and tetrahydrofolate.</text>
</comment>
<evidence type="ECO:0000256" key="4">
    <source>
        <dbReference type="ARBA" id="ARBA00038440"/>
    </source>
</evidence>
<feature type="site" description="Raises pKa of active site His" evidence="6">
    <location>
        <position position="145"/>
    </location>
</feature>
<evidence type="ECO:0000256" key="5">
    <source>
        <dbReference type="ARBA" id="ARBA00047664"/>
    </source>
</evidence>
<dbReference type="PROSITE" id="PS00373">
    <property type="entry name" value="GART"/>
    <property type="match status" value="1"/>
</dbReference>
<dbReference type="STRING" id="1393122.SAMN05660895_1316"/>
<comment type="pathway">
    <text evidence="1 6">Purine metabolism; IMP biosynthesis via de novo pathway; N(2)-formyl-N(1)-(5-phospho-D-ribosyl)glycinamide from N(1)-(5-phospho-D-ribosyl)glycinamide (10-formyl THF route): step 1/1.</text>
</comment>
<dbReference type="EC" id="2.1.2.2" evidence="6"/>
<evidence type="ECO:0000256" key="6">
    <source>
        <dbReference type="HAMAP-Rule" id="MF_01930"/>
    </source>
</evidence>
<dbReference type="HAMAP" id="MF_01930">
    <property type="entry name" value="PurN"/>
    <property type="match status" value="1"/>
</dbReference>
<evidence type="ECO:0000256" key="1">
    <source>
        <dbReference type="ARBA" id="ARBA00005054"/>
    </source>
</evidence>
<feature type="binding site" evidence="6">
    <location>
        <position position="102"/>
    </location>
    <ligand>
        <name>(6R)-10-formyltetrahydrofolate</name>
        <dbReference type="ChEBI" id="CHEBI:195366"/>
    </ligand>
</feature>
<keyword evidence="2 6" id="KW-0808">Transferase</keyword>
<dbReference type="InterPro" id="IPR036477">
    <property type="entry name" value="Formyl_transf_N_sf"/>
</dbReference>
<proteinExistence type="inferred from homology"/>
<gene>
    <name evidence="6" type="primary">purN</name>
    <name evidence="8" type="ORF">SAMN05660895_1316</name>
</gene>
<dbReference type="OrthoDB" id="9806170at2"/>
<dbReference type="EMBL" id="FPCJ01000001">
    <property type="protein sequence ID" value="SFV32348.1"/>
    <property type="molecule type" value="Genomic_DNA"/>
</dbReference>
<dbReference type="InterPro" id="IPR002376">
    <property type="entry name" value="Formyl_transf_N"/>
</dbReference>
<sequence>MKQILILASGKGTNTAHLIAYFNNKPIARVKAILCNVPHAGVIQVASQAGIPVMLLEKNTFYNTSIYLDLVKKMKPDLIVLAGFLWKIPASWIEAFPRRIINIHPALLPKFGGKGMYGHHVHEAVLQAGEAYSGITIHYVNEEYDAGDIIFQEKVKIEPTDTVETLAQKIHALEYEYYPKVIADLLTQDLAVETTS</sequence>
<evidence type="ECO:0000313" key="9">
    <source>
        <dbReference type="Proteomes" id="UP000199537"/>
    </source>
</evidence>
<evidence type="ECO:0000313" key="8">
    <source>
        <dbReference type="EMBL" id="SFV32348.1"/>
    </source>
</evidence>
<dbReference type="RefSeq" id="WP_092459121.1">
    <property type="nucleotide sequence ID" value="NZ_FPCJ01000001.1"/>
</dbReference>
<feature type="active site" description="Proton donor" evidence="6">
    <location>
        <position position="104"/>
    </location>
</feature>
<dbReference type="UniPathway" id="UPA00074">
    <property type="reaction ID" value="UER00126"/>
</dbReference>
<dbReference type="Pfam" id="PF00551">
    <property type="entry name" value="Formyl_trans_N"/>
    <property type="match status" value="1"/>
</dbReference>
<comment type="catalytic activity">
    <reaction evidence="5 6">
        <text>N(1)-(5-phospho-beta-D-ribosyl)glycinamide + (6R)-10-formyltetrahydrofolate = N(2)-formyl-N(1)-(5-phospho-beta-D-ribosyl)glycinamide + (6S)-5,6,7,8-tetrahydrofolate + H(+)</text>
        <dbReference type="Rhea" id="RHEA:15053"/>
        <dbReference type="ChEBI" id="CHEBI:15378"/>
        <dbReference type="ChEBI" id="CHEBI:57453"/>
        <dbReference type="ChEBI" id="CHEBI:143788"/>
        <dbReference type="ChEBI" id="CHEBI:147286"/>
        <dbReference type="ChEBI" id="CHEBI:195366"/>
        <dbReference type="EC" id="2.1.2.2"/>
    </reaction>
</comment>
<reference evidence="9" key="1">
    <citation type="submission" date="2016-10" db="EMBL/GenBank/DDBJ databases">
        <authorList>
            <person name="Varghese N."/>
            <person name="Submissions S."/>
        </authorList>
    </citation>
    <scope>NUCLEOTIDE SEQUENCE [LARGE SCALE GENOMIC DNA]</scope>
    <source>
        <strain evidence="9">DSM 14807</strain>
    </source>
</reference>
<dbReference type="Gene3D" id="3.40.50.170">
    <property type="entry name" value="Formyl transferase, N-terminal domain"/>
    <property type="match status" value="1"/>
</dbReference>
<keyword evidence="3 6" id="KW-0658">Purine biosynthesis</keyword>
<dbReference type="Proteomes" id="UP000199537">
    <property type="component" value="Unassembled WGS sequence"/>
</dbReference>
<dbReference type="GO" id="GO:0006189">
    <property type="term" value="P:'de novo' IMP biosynthetic process"/>
    <property type="evidence" value="ECO:0007669"/>
    <property type="project" value="UniProtKB-UniRule"/>
</dbReference>
<feature type="binding site" evidence="6">
    <location>
        <begin position="12"/>
        <end position="14"/>
    </location>
    <ligand>
        <name>N(1)-(5-phospho-beta-D-ribosyl)glycinamide</name>
        <dbReference type="ChEBI" id="CHEBI:143788"/>
    </ligand>
</feature>
<dbReference type="PANTHER" id="PTHR43369">
    <property type="entry name" value="PHOSPHORIBOSYLGLYCINAMIDE FORMYLTRANSFERASE"/>
    <property type="match status" value="1"/>
</dbReference>
<evidence type="ECO:0000259" key="7">
    <source>
        <dbReference type="Pfam" id="PF00551"/>
    </source>
</evidence>
<name>A0A1I7NCE8_9BACT</name>
<feature type="domain" description="Formyl transferase N-terminal" evidence="7">
    <location>
        <begin position="3"/>
        <end position="182"/>
    </location>
</feature>
<comment type="similarity">
    <text evidence="4 6">Belongs to the GART family.</text>
</comment>
<dbReference type="AlphaFoldDB" id="A0A1I7NCE8"/>
<dbReference type="CDD" id="cd08645">
    <property type="entry name" value="FMT_core_GART"/>
    <property type="match status" value="1"/>
</dbReference>
<comment type="caution">
    <text evidence="6">Lacks conserved residue(s) required for the propagation of feature annotation.</text>
</comment>
<dbReference type="InterPro" id="IPR001555">
    <property type="entry name" value="GART_AS"/>
</dbReference>
<dbReference type="PANTHER" id="PTHR43369:SF2">
    <property type="entry name" value="PHOSPHORIBOSYLGLYCINAMIDE FORMYLTRANSFERASE"/>
    <property type="match status" value="1"/>
</dbReference>
<evidence type="ECO:0000256" key="2">
    <source>
        <dbReference type="ARBA" id="ARBA00022679"/>
    </source>
</evidence>
<organism evidence="8 9">
    <name type="scientific">Thermoflavifilum thermophilum</name>
    <dbReference type="NCBI Taxonomy" id="1393122"/>
    <lineage>
        <taxon>Bacteria</taxon>
        <taxon>Pseudomonadati</taxon>
        <taxon>Bacteroidota</taxon>
        <taxon>Chitinophagia</taxon>
        <taxon>Chitinophagales</taxon>
        <taxon>Chitinophagaceae</taxon>
        <taxon>Thermoflavifilum</taxon>
    </lineage>
</organism>
<protein>
    <recommendedName>
        <fullName evidence="6">Phosphoribosylglycinamide formyltransferase</fullName>
        <ecNumber evidence="6">2.1.2.2</ecNumber>
    </recommendedName>
    <alternativeName>
        <fullName evidence="6">5'-phosphoribosylglycinamide transformylase</fullName>
    </alternativeName>
    <alternativeName>
        <fullName evidence="6">GAR transformylase</fullName>
        <shortName evidence="6">GART</shortName>
    </alternativeName>
</protein>
<dbReference type="InterPro" id="IPR004607">
    <property type="entry name" value="GART"/>
</dbReference>
<dbReference type="GO" id="GO:0004644">
    <property type="term" value="F:phosphoribosylglycinamide formyltransferase activity"/>
    <property type="evidence" value="ECO:0007669"/>
    <property type="project" value="UniProtKB-UniRule"/>
</dbReference>
<dbReference type="NCBIfam" id="TIGR00639">
    <property type="entry name" value="PurN"/>
    <property type="match status" value="1"/>
</dbReference>
<dbReference type="SUPFAM" id="SSF53328">
    <property type="entry name" value="Formyltransferase"/>
    <property type="match status" value="1"/>
</dbReference>